<organism evidence="15 16">
    <name type="scientific">Sphingobacterium tabacisoli</name>
    <dbReference type="NCBI Taxonomy" id="2044855"/>
    <lineage>
        <taxon>Bacteria</taxon>
        <taxon>Pseudomonadati</taxon>
        <taxon>Bacteroidota</taxon>
        <taxon>Sphingobacteriia</taxon>
        <taxon>Sphingobacteriales</taxon>
        <taxon>Sphingobacteriaceae</taxon>
        <taxon>Sphingobacterium</taxon>
    </lineage>
</organism>
<dbReference type="RefSeq" id="WP_210354565.1">
    <property type="nucleotide sequence ID" value="NZ_JAEQMU010000002.1"/>
</dbReference>
<evidence type="ECO:0000256" key="3">
    <source>
        <dbReference type="ARBA" id="ARBA00022676"/>
    </source>
</evidence>
<keyword evidence="6" id="KW-0479">Metal-binding</keyword>
<proteinExistence type="predicted"/>
<comment type="subcellular location">
    <subcellularLocation>
        <location evidence="2">Endoplasmic reticulum membrane</location>
        <topology evidence="2">Single-pass type II membrane protein</topology>
    </subcellularLocation>
    <subcellularLocation>
        <location evidence="1">Golgi apparatus membrane</location>
        <topology evidence="1">Single-pass type II membrane protein</topology>
    </subcellularLocation>
</comment>
<dbReference type="InterPro" id="IPR043538">
    <property type="entry name" value="XYLT"/>
</dbReference>
<evidence type="ECO:0000313" key="15">
    <source>
        <dbReference type="EMBL" id="MFD2557057.1"/>
    </source>
</evidence>
<keyword evidence="8" id="KW-0735">Signal-anchor</keyword>
<keyword evidence="12" id="KW-1015">Disulfide bond</keyword>
<dbReference type="Pfam" id="PF02485">
    <property type="entry name" value="Branch"/>
    <property type="match status" value="1"/>
</dbReference>
<name>A0ABW5L7B7_9SPHI</name>
<dbReference type="InterPro" id="IPR003406">
    <property type="entry name" value="Glyco_trans_14"/>
</dbReference>
<evidence type="ECO:0000256" key="2">
    <source>
        <dbReference type="ARBA" id="ARBA00004648"/>
    </source>
</evidence>
<evidence type="ECO:0000256" key="1">
    <source>
        <dbReference type="ARBA" id="ARBA00004323"/>
    </source>
</evidence>
<keyword evidence="4" id="KW-0808">Transferase</keyword>
<sequence length="290" mass="34565">MKHRHAYLIIAHGSFDVLRVLLEALDDIRNDVYIHFDGKLEQLPTVRMEKAGLYILNQRVKVYWGDVSQIKAEYALFETAFYNGVYSYYHLLSGVDFPLKSQDYIHQFFLNNQGKELIGFSQYNVEMEVERKAGRYHLYPRSFRNNGLYKRILRSIFLRMQELFGIKRNGDVRFRKGANWSSMSASFIEYLIPMKYEVFKMYKNSFCADEIYKQTVCWNSPFRLKVFNSEDEAKGIMRAVKWKGRQVFDWTIDDYEFLVQSEFLFGRKFSDDNMEVVNKVFELIKPKAEL</sequence>
<comment type="caution">
    <text evidence="15">The sequence shown here is derived from an EMBL/GenBank/DDBJ whole genome shotgun (WGS) entry which is preliminary data.</text>
</comment>
<keyword evidence="3" id="KW-0328">Glycosyltransferase</keyword>
<dbReference type="Proteomes" id="UP001597440">
    <property type="component" value="Unassembled WGS sequence"/>
</dbReference>
<evidence type="ECO:0000256" key="13">
    <source>
        <dbReference type="ARBA" id="ARBA00023180"/>
    </source>
</evidence>
<keyword evidence="7" id="KW-0256">Endoplasmic reticulum</keyword>
<keyword evidence="5" id="KW-0812">Transmembrane</keyword>
<dbReference type="PANTHER" id="PTHR46025">
    <property type="entry name" value="XYLOSYLTRANSFERASE OXT"/>
    <property type="match status" value="1"/>
</dbReference>
<evidence type="ECO:0000256" key="9">
    <source>
        <dbReference type="ARBA" id="ARBA00022989"/>
    </source>
</evidence>
<evidence type="ECO:0000256" key="6">
    <source>
        <dbReference type="ARBA" id="ARBA00022723"/>
    </source>
</evidence>
<evidence type="ECO:0000256" key="4">
    <source>
        <dbReference type="ARBA" id="ARBA00022679"/>
    </source>
</evidence>
<evidence type="ECO:0000313" key="16">
    <source>
        <dbReference type="Proteomes" id="UP001597440"/>
    </source>
</evidence>
<keyword evidence="16" id="KW-1185">Reference proteome</keyword>
<keyword evidence="10" id="KW-0333">Golgi apparatus</keyword>
<evidence type="ECO:0000256" key="10">
    <source>
        <dbReference type="ARBA" id="ARBA00023034"/>
    </source>
</evidence>
<dbReference type="EMBL" id="JBHULD010000025">
    <property type="protein sequence ID" value="MFD2557057.1"/>
    <property type="molecule type" value="Genomic_DNA"/>
</dbReference>
<reference evidence="16" key="1">
    <citation type="journal article" date="2019" name="Int. J. Syst. Evol. Microbiol.">
        <title>The Global Catalogue of Microorganisms (GCM) 10K type strain sequencing project: providing services to taxonomists for standard genome sequencing and annotation.</title>
        <authorList>
            <consortium name="The Broad Institute Genomics Platform"/>
            <consortium name="The Broad Institute Genome Sequencing Center for Infectious Disease"/>
            <person name="Wu L."/>
            <person name="Ma J."/>
        </authorList>
    </citation>
    <scope>NUCLEOTIDE SEQUENCE [LARGE SCALE GENOMIC DNA]</scope>
    <source>
        <strain evidence="16">KCTC 52298</strain>
    </source>
</reference>
<evidence type="ECO:0000256" key="14">
    <source>
        <dbReference type="ARBA" id="ARBA00042865"/>
    </source>
</evidence>
<evidence type="ECO:0000256" key="5">
    <source>
        <dbReference type="ARBA" id="ARBA00022692"/>
    </source>
</evidence>
<evidence type="ECO:0000256" key="11">
    <source>
        <dbReference type="ARBA" id="ARBA00023136"/>
    </source>
</evidence>
<keyword evidence="11" id="KW-0472">Membrane</keyword>
<keyword evidence="13" id="KW-0325">Glycoprotein</keyword>
<gene>
    <name evidence="15" type="ORF">ACFSQW_21885</name>
</gene>
<evidence type="ECO:0000256" key="7">
    <source>
        <dbReference type="ARBA" id="ARBA00022824"/>
    </source>
</evidence>
<keyword evidence="9" id="KW-1133">Transmembrane helix</keyword>
<dbReference type="PANTHER" id="PTHR46025:SF3">
    <property type="entry name" value="XYLOSYLTRANSFERASE OXT"/>
    <property type="match status" value="1"/>
</dbReference>
<evidence type="ECO:0000256" key="8">
    <source>
        <dbReference type="ARBA" id="ARBA00022968"/>
    </source>
</evidence>
<evidence type="ECO:0000256" key="12">
    <source>
        <dbReference type="ARBA" id="ARBA00023157"/>
    </source>
</evidence>
<accession>A0ABW5L7B7</accession>
<protein>
    <recommendedName>
        <fullName evidence="14">Peptide O-xylosyltransferase</fullName>
    </recommendedName>
</protein>